<dbReference type="SUPFAM" id="SSF54001">
    <property type="entry name" value="Cysteine proteinases"/>
    <property type="match status" value="1"/>
</dbReference>
<evidence type="ECO:0000313" key="2">
    <source>
        <dbReference type="EMBL" id="SHL26714.1"/>
    </source>
</evidence>
<evidence type="ECO:0000313" key="3">
    <source>
        <dbReference type="Proteomes" id="UP000184386"/>
    </source>
</evidence>
<gene>
    <name evidence="2" type="ORF">SAMN02745136_04503</name>
</gene>
<dbReference type="Pfam" id="PF01841">
    <property type="entry name" value="Transglut_core"/>
    <property type="match status" value="1"/>
</dbReference>
<feature type="domain" description="Transglutaminase-like" evidence="1">
    <location>
        <begin position="121"/>
        <end position="205"/>
    </location>
</feature>
<name>A0A1M6Z8B5_9FIRM</name>
<dbReference type="EMBL" id="FRAC01000028">
    <property type="protein sequence ID" value="SHL26714.1"/>
    <property type="molecule type" value="Genomic_DNA"/>
</dbReference>
<keyword evidence="3" id="KW-1185">Reference proteome</keyword>
<dbReference type="PANTHER" id="PTHR35532">
    <property type="entry name" value="SIMILAR TO POLYHYDROXYALKANOATE DEPOLYMERASE"/>
    <property type="match status" value="1"/>
</dbReference>
<dbReference type="PANTHER" id="PTHR35532:SF5">
    <property type="entry name" value="CARBOHYDRATE-BINDING DOMAIN-CONTAINING PROTEIN"/>
    <property type="match status" value="1"/>
</dbReference>
<dbReference type="Gene3D" id="2.60.40.1120">
    <property type="entry name" value="Carboxypeptidase-like, regulatory domain"/>
    <property type="match status" value="1"/>
</dbReference>
<dbReference type="RefSeq" id="WP_073279284.1">
    <property type="nucleotide sequence ID" value="NZ_FRAC01000028.1"/>
</dbReference>
<accession>A0A1M6Z8B5</accession>
<protein>
    <submittedName>
        <fullName evidence="2">Transglutaminase-like superfamily protein</fullName>
    </submittedName>
</protein>
<dbReference type="Proteomes" id="UP000184386">
    <property type="component" value="Unassembled WGS sequence"/>
</dbReference>
<dbReference type="STRING" id="1121322.SAMN02745136_04503"/>
<reference evidence="2 3" key="1">
    <citation type="submission" date="2016-11" db="EMBL/GenBank/DDBJ databases">
        <authorList>
            <person name="Jaros S."/>
            <person name="Januszkiewicz K."/>
            <person name="Wedrychowicz H."/>
        </authorList>
    </citation>
    <scope>NUCLEOTIDE SEQUENCE [LARGE SCALE GENOMIC DNA]</scope>
    <source>
        <strain evidence="2 3">DSM 15929</strain>
    </source>
</reference>
<organism evidence="2 3">
    <name type="scientific">Anaerocolumna jejuensis DSM 15929</name>
    <dbReference type="NCBI Taxonomy" id="1121322"/>
    <lineage>
        <taxon>Bacteria</taxon>
        <taxon>Bacillati</taxon>
        <taxon>Bacillota</taxon>
        <taxon>Clostridia</taxon>
        <taxon>Lachnospirales</taxon>
        <taxon>Lachnospiraceae</taxon>
        <taxon>Anaerocolumna</taxon>
    </lineage>
</organism>
<evidence type="ECO:0000259" key="1">
    <source>
        <dbReference type="Pfam" id="PF01841"/>
    </source>
</evidence>
<sequence>MFSEKIRMKIEEPFLQQMHHLEELSGEVFTYLQKCDRDIADAIKWLYAAMPVSDAVDYPFYLILEYAEHGVFLYHHGPFANKIPLEIFLNYVLLHRVNNEDIVSCRKYFYELLHKEIENCDMTEAAKRINYWCAQEVTYRASDERTISAITAYRSGFGRCGEESTFAVSVFRGLGIPARQVYVPLWSHCDDNHAWVEVWCDGGWHYLGACEPEEILDKGWFTNAASRAMMIHSRWFGLTQPQDAIVGKKGIATIINHLQWYAQVKEITIKVQDEKKQPCAGVTVCYEVLNYSEFGNVAATTTDQMGQTSIMTGLGSIHISAHVGELYADYLMNTQKEEQCILILESIKTKLDTWKERELIAPIDCVPSPVVLTKEEKRRNEQRLNEAAQKRRNKITQFYKTEEAKEVAADFSGYKEEVLLILKKASGNFSEIKDYLHRIKEQKLDVAMGIQLLLTLSDKDYLDVKADMLLNHLKAIARYKDSYPEDIFTSYILCPRVQFERLTDDVGFLKHYLQDKKEILQMDPKDIWNYIDKQIVSIPEKEYGQLITSITGCFKSGVGSRLSKEILSIRILRYSGIPARMNPIDGTMEYYSNGEFVPVENKKLLAKSCVMFEGDSNTKWKYSQNWSLGKWSENGFQTLQLYGDITTDKLGALDLEDGIYRVITSNRLPNGNIFAKENCFEVNGGQDTRIELSMKQAELSQMLEEIELPDFELQWEQQEVSARELAGSPKMLFLWLEVNREPTEHILNELYEISDQINKLGTKIYFVLKKEEDLQDVTFNRTIKVLENVEIVFNSSKTNAQILARRMYVDPDKLPLIIVIKEGFLGTYATSGYNVGTADMLMRILNAD</sequence>
<dbReference type="InterPro" id="IPR002931">
    <property type="entry name" value="Transglutaminase-like"/>
</dbReference>
<dbReference type="InterPro" id="IPR038765">
    <property type="entry name" value="Papain-like_cys_pep_sf"/>
</dbReference>
<dbReference type="Gene3D" id="3.10.620.30">
    <property type="match status" value="1"/>
</dbReference>
<dbReference type="OrthoDB" id="9787782at2"/>
<dbReference type="AlphaFoldDB" id="A0A1M6Z8B5"/>
<proteinExistence type="predicted"/>